<dbReference type="SUPFAM" id="SSF48403">
    <property type="entry name" value="Ankyrin repeat"/>
    <property type="match status" value="1"/>
</dbReference>
<dbReference type="Gene3D" id="1.25.40.20">
    <property type="entry name" value="Ankyrin repeat-containing domain"/>
    <property type="match status" value="1"/>
</dbReference>
<reference evidence="4 5" key="1">
    <citation type="submission" date="2015-01" db="EMBL/GenBank/DDBJ databases">
        <title>Genome of allotetraploid Gossypium barbadense reveals genomic plasticity and fiber elongation in cotton evolution.</title>
        <authorList>
            <person name="Chen X."/>
            <person name="Liu X."/>
            <person name="Zhao B."/>
            <person name="Zheng H."/>
            <person name="Hu Y."/>
            <person name="Lu G."/>
            <person name="Yang C."/>
            <person name="Chen J."/>
            <person name="Shan C."/>
            <person name="Zhang L."/>
            <person name="Zhou Y."/>
            <person name="Wang L."/>
            <person name="Guo W."/>
            <person name="Bai Y."/>
            <person name="Ruan J."/>
            <person name="Shangguan X."/>
            <person name="Mao Y."/>
            <person name="Jiang J."/>
            <person name="Zhu Y."/>
            <person name="Lei J."/>
            <person name="Kang H."/>
            <person name="Chen S."/>
            <person name="He X."/>
            <person name="Wang R."/>
            <person name="Wang Y."/>
            <person name="Chen J."/>
            <person name="Wang L."/>
            <person name="Yu S."/>
            <person name="Wang B."/>
            <person name="Wei J."/>
            <person name="Song S."/>
            <person name="Lu X."/>
            <person name="Gao Z."/>
            <person name="Gu W."/>
            <person name="Deng X."/>
            <person name="Ma D."/>
            <person name="Wang S."/>
            <person name="Liang W."/>
            <person name="Fang L."/>
            <person name="Cai C."/>
            <person name="Zhu X."/>
            <person name="Zhou B."/>
            <person name="Zhang Y."/>
            <person name="Chen Z."/>
            <person name="Xu S."/>
            <person name="Zhu R."/>
            <person name="Wang S."/>
            <person name="Zhang T."/>
            <person name="Zhao G."/>
        </authorList>
    </citation>
    <scope>NUCLEOTIDE SEQUENCE [LARGE SCALE GENOMIC DNA]</scope>
    <source>
        <strain evidence="5">cv. Xinhai21</strain>
        <tissue evidence="4">Leaf</tissue>
    </source>
</reference>
<protein>
    <recommendedName>
        <fullName evidence="3">PGG domain-containing protein</fullName>
    </recommendedName>
</protein>
<dbReference type="Proteomes" id="UP000239757">
    <property type="component" value="Unassembled WGS sequence"/>
</dbReference>
<evidence type="ECO:0000313" key="5">
    <source>
        <dbReference type="Proteomes" id="UP000239757"/>
    </source>
</evidence>
<organism evidence="4 5">
    <name type="scientific">Gossypium barbadense</name>
    <name type="common">Sea Island cotton</name>
    <name type="synonym">Hibiscus barbadensis</name>
    <dbReference type="NCBI Taxonomy" id="3634"/>
    <lineage>
        <taxon>Eukaryota</taxon>
        <taxon>Viridiplantae</taxon>
        <taxon>Streptophyta</taxon>
        <taxon>Embryophyta</taxon>
        <taxon>Tracheophyta</taxon>
        <taxon>Spermatophyta</taxon>
        <taxon>Magnoliopsida</taxon>
        <taxon>eudicotyledons</taxon>
        <taxon>Gunneridae</taxon>
        <taxon>Pentapetalae</taxon>
        <taxon>rosids</taxon>
        <taxon>malvids</taxon>
        <taxon>Malvales</taxon>
        <taxon>Malvaceae</taxon>
        <taxon>Malvoideae</taxon>
        <taxon>Gossypium</taxon>
    </lineage>
</organism>
<dbReference type="InterPro" id="IPR026961">
    <property type="entry name" value="PGG_dom"/>
</dbReference>
<keyword evidence="2" id="KW-0812">Transmembrane</keyword>
<feature type="transmembrane region" description="Helical" evidence="2">
    <location>
        <begin position="339"/>
        <end position="366"/>
    </location>
</feature>
<evidence type="ECO:0000313" key="4">
    <source>
        <dbReference type="EMBL" id="PPS09846.1"/>
    </source>
</evidence>
<accession>A0A2P5Y2T5</accession>
<dbReference type="PANTHER" id="PTHR24128">
    <property type="entry name" value="HOMEOBOX PROTEIN WARIAI"/>
    <property type="match status" value="1"/>
</dbReference>
<keyword evidence="2" id="KW-0472">Membrane</keyword>
<keyword evidence="2" id="KW-1133">Transmembrane helix</keyword>
<name>A0A2P5Y2T5_GOSBA</name>
<dbReference type="EMBL" id="KZ663811">
    <property type="protein sequence ID" value="PPS09846.1"/>
    <property type="molecule type" value="Genomic_DNA"/>
</dbReference>
<feature type="compositionally biased region" description="Low complexity" evidence="1">
    <location>
        <begin position="308"/>
        <end position="317"/>
    </location>
</feature>
<dbReference type="AlphaFoldDB" id="A0A2P5Y2T5"/>
<feature type="transmembrane region" description="Helical" evidence="2">
    <location>
        <begin position="402"/>
        <end position="423"/>
    </location>
</feature>
<feature type="region of interest" description="Disordered" evidence="1">
    <location>
        <begin position="301"/>
        <end position="325"/>
    </location>
</feature>
<evidence type="ECO:0000259" key="3">
    <source>
        <dbReference type="Pfam" id="PF13962"/>
    </source>
</evidence>
<evidence type="ECO:0000256" key="1">
    <source>
        <dbReference type="SAM" id="MobiDB-lite"/>
    </source>
</evidence>
<dbReference type="SMART" id="SM00248">
    <property type="entry name" value="ANK"/>
    <property type="match status" value="4"/>
</dbReference>
<dbReference type="Pfam" id="PF13962">
    <property type="entry name" value="PGG"/>
    <property type="match status" value="1"/>
</dbReference>
<evidence type="ECO:0000256" key="2">
    <source>
        <dbReference type="SAM" id="Phobius"/>
    </source>
</evidence>
<dbReference type="InterPro" id="IPR036770">
    <property type="entry name" value="Ankyrin_rpt-contain_sf"/>
</dbReference>
<sequence>MPEILPHALPILFIRRFILVKIPIIRYCRMDEQLRMAAENGDVDALYIKLAQDPYLLDRIDHIPIVDTPLHVAAIAGKHHFAMEIANLKPSLAWKLNHVGLSPMHLALQHKCTKMVRGLITINSQLIRVKAKGMITPLHYLAQTEDPDLLAELLCTCPSSIEDTTIHCETAAHVAIRNCSIRCFKVLLGWLRRVNKEDILNWKDEDAMDIFHLQGSLQSTEIGEILHKAKAKKASDLTSNMTLGDYLSKELTLIDKRDKYFGINIQNNPNDIRTVILVVAILIATATYQAGLSPPAGYWQDDYKPPANNGTTNNTHNSSLGDGQRQRRAGQMIMSPADLFYFLAVNGSAFHLSVWTILVIIIGLPFSRAVYTSTWLLRQAYYSSMTGTFPTQGSMALTVGRFLYITFTVISTCAAYMIPWRAFCKHQKLKRRVDTMRGSRVLTHPEN</sequence>
<dbReference type="PANTHER" id="PTHR24128:SF24">
    <property type="entry name" value="ANKYRIN REPEAT PROTEIN"/>
    <property type="match status" value="1"/>
</dbReference>
<dbReference type="InterPro" id="IPR002110">
    <property type="entry name" value="Ankyrin_rpt"/>
</dbReference>
<feature type="domain" description="PGG" evidence="3">
    <location>
        <begin position="270"/>
        <end position="376"/>
    </location>
</feature>
<gene>
    <name evidence="4" type="ORF">GOBAR_AA10786</name>
</gene>
<proteinExistence type="predicted"/>
<dbReference type="OrthoDB" id="674805at2759"/>